<comment type="caution">
    <text evidence="2">The sequence shown here is derived from an EMBL/GenBank/DDBJ whole genome shotgun (WGS) entry which is preliminary data.</text>
</comment>
<evidence type="ECO:0008006" key="4">
    <source>
        <dbReference type="Google" id="ProtNLM"/>
    </source>
</evidence>
<sequence length="496" mass="56319">MNRNGFGLRSLKWLALALALLACVVYAIYLGHAIYVERALYADGSFFFVDLLSHNHGWPISDDEKHVRLFANILNQFPSAVAVQLGVESLVVLKILFGASLFLGPFLAYIYCFFLSRRANNYRVFLFSIASLVTCAIPSDIFIVNQSFISLALVWVLLHYLLLNIDIRRYDWVVISFVSLLLFRAHENLIFWGGLIFIGAVGVIRFGAGGSILREKRHLYMLGFAGLAQALFVIYWQMTHPVGEQTNAFLQLIDFAMPQEMWLGNTRISLLATALLVVAMLYGACSRSVRKTGVLLSGLFLLLFLSLSIYVLYFGASAIQNLTMTDPRREFNYRFLMTFGSSGWMLLSIVFVLARINIDVRAQYLAIGALSVGLLSASMWQISNSLQWLDFKVAAFNELNTSSGPIVQPELVREKLQSEGRDYLYKYRWDWTWPVFGMSLQADGRVVKMYKPEGFEAYFNPPEKIPFLRRSVAGDGSVRKEFYSFDEFQRAGKTEQ</sequence>
<dbReference type="AlphaFoldDB" id="A0A370SAR5"/>
<feature type="transmembrane region" description="Helical" evidence="1">
    <location>
        <begin position="220"/>
        <end position="238"/>
    </location>
</feature>
<feature type="transmembrane region" description="Helical" evidence="1">
    <location>
        <begin position="95"/>
        <end position="115"/>
    </location>
</feature>
<feature type="transmembrane region" description="Helical" evidence="1">
    <location>
        <begin position="170"/>
        <end position="185"/>
    </location>
</feature>
<organism evidence="2 3">
    <name type="scientific">Pseudomonas jessenii</name>
    <dbReference type="NCBI Taxonomy" id="77298"/>
    <lineage>
        <taxon>Bacteria</taxon>
        <taxon>Pseudomonadati</taxon>
        <taxon>Pseudomonadota</taxon>
        <taxon>Gammaproteobacteria</taxon>
        <taxon>Pseudomonadales</taxon>
        <taxon>Pseudomonadaceae</taxon>
        <taxon>Pseudomonas</taxon>
    </lineage>
</organism>
<feature type="transmembrane region" description="Helical" evidence="1">
    <location>
        <begin position="191"/>
        <end position="208"/>
    </location>
</feature>
<accession>A0A370SAR5</accession>
<gene>
    <name evidence="2" type="ORF">DEU51_11245</name>
</gene>
<dbReference type="PROSITE" id="PS51257">
    <property type="entry name" value="PROKAR_LIPOPROTEIN"/>
    <property type="match status" value="1"/>
</dbReference>
<evidence type="ECO:0000313" key="3">
    <source>
        <dbReference type="Proteomes" id="UP000255365"/>
    </source>
</evidence>
<evidence type="ECO:0000256" key="1">
    <source>
        <dbReference type="SAM" id="Phobius"/>
    </source>
</evidence>
<dbReference type="RefSeq" id="WP_115147512.1">
    <property type="nucleotide sequence ID" value="NZ_QRAV01000012.1"/>
</dbReference>
<feature type="transmembrane region" description="Helical" evidence="1">
    <location>
        <begin position="333"/>
        <end position="352"/>
    </location>
</feature>
<feature type="transmembrane region" description="Helical" evidence="1">
    <location>
        <begin position="122"/>
        <end position="141"/>
    </location>
</feature>
<dbReference type="EMBL" id="QRAV01000012">
    <property type="protein sequence ID" value="RDL16859.1"/>
    <property type="molecule type" value="Genomic_DNA"/>
</dbReference>
<keyword evidence="1" id="KW-0812">Transmembrane</keyword>
<name>A0A370SAR5_PSEJE</name>
<feature type="transmembrane region" description="Helical" evidence="1">
    <location>
        <begin position="262"/>
        <end position="282"/>
    </location>
</feature>
<feature type="transmembrane region" description="Helical" evidence="1">
    <location>
        <begin position="147"/>
        <end position="163"/>
    </location>
</feature>
<keyword evidence="1" id="KW-0472">Membrane</keyword>
<protein>
    <recommendedName>
        <fullName evidence="4">Glycosyltransferase RgtA/B/C/D-like domain-containing protein</fullName>
    </recommendedName>
</protein>
<proteinExistence type="predicted"/>
<keyword evidence="1" id="KW-1133">Transmembrane helix</keyword>
<feature type="transmembrane region" description="Helical" evidence="1">
    <location>
        <begin position="294"/>
        <end position="313"/>
    </location>
</feature>
<reference evidence="2 3" key="1">
    <citation type="submission" date="2018-07" db="EMBL/GenBank/DDBJ databases">
        <title>Genome sequencing of rice bacterial endophytes.</title>
        <authorList>
            <person name="Venturi V."/>
        </authorList>
    </citation>
    <scope>NUCLEOTIDE SEQUENCE [LARGE SCALE GENOMIC DNA]</scope>
    <source>
        <strain evidence="2 3">E2333</strain>
    </source>
</reference>
<dbReference type="Proteomes" id="UP000255365">
    <property type="component" value="Unassembled WGS sequence"/>
</dbReference>
<feature type="transmembrane region" description="Helical" evidence="1">
    <location>
        <begin position="364"/>
        <end position="382"/>
    </location>
</feature>
<evidence type="ECO:0000313" key="2">
    <source>
        <dbReference type="EMBL" id="RDL16859.1"/>
    </source>
</evidence>